<dbReference type="GO" id="GO:0005886">
    <property type="term" value="C:plasma membrane"/>
    <property type="evidence" value="ECO:0007669"/>
    <property type="project" value="UniProtKB-SubCell"/>
</dbReference>
<dbReference type="PROSITE" id="PS51379">
    <property type="entry name" value="4FE4S_FER_2"/>
    <property type="match status" value="2"/>
</dbReference>
<dbReference type="Pfam" id="PF01512">
    <property type="entry name" value="Complex1_51K"/>
    <property type="match status" value="1"/>
</dbReference>
<keyword evidence="3 8" id="KW-0479">Metal-binding</keyword>
<dbReference type="PANTHER" id="PTHR43034:SF2">
    <property type="entry name" value="ION-TRANSLOCATING OXIDOREDUCTASE COMPLEX SUBUNIT C"/>
    <property type="match status" value="1"/>
</dbReference>
<comment type="subcellular location">
    <subcellularLocation>
        <location evidence="8">Cell membrane</location>
        <topology evidence="8">Peripheral membrane protein</topology>
    </subcellularLocation>
</comment>
<name>A0A380LK80_9FIRM</name>
<dbReference type="GO" id="GO:0046872">
    <property type="term" value="F:metal ion binding"/>
    <property type="evidence" value="ECO:0007669"/>
    <property type="project" value="UniProtKB-KW"/>
</dbReference>
<dbReference type="NCBIfam" id="TIGR01945">
    <property type="entry name" value="rnfC"/>
    <property type="match status" value="1"/>
</dbReference>
<dbReference type="PROSITE" id="PS00198">
    <property type="entry name" value="4FE4S_FER_1"/>
    <property type="match status" value="2"/>
</dbReference>
<keyword evidence="2 8" id="KW-0004">4Fe-4S</keyword>
<dbReference type="GO" id="GO:0051539">
    <property type="term" value="F:4 iron, 4 sulfur cluster binding"/>
    <property type="evidence" value="ECO:0007669"/>
    <property type="project" value="UniProtKB-KW"/>
</dbReference>
<evidence type="ECO:0000256" key="7">
    <source>
        <dbReference type="ARBA" id="ARBA00023014"/>
    </source>
</evidence>
<dbReference type="AlphaFoldDB" id="A0A380LK80"/>
<proteinExistence type="inferred from homology"/>
<feature type="binding site" evidence="8">
    <location>
        <position position="408"/>
    </location>
    <ligand>
        <name>[4Fe-4S] cluster</name>
        <dbReference type="ChEBI" id="CHEBI:49883"/>
        <label>1</label>
    </ligand>
</feature>
<dbReference type="Pfam" id="PF13237">
    <property type="entry name" value="Fer4_10"/>
    <property type="match status" value="1"/>
</dbReference>
<keyword evidence="6 8" id="KW-0408">Iron</keyword>
<feature type="binding site" evidence="8">
    <location>
        <position position="404"/>
    </location>
    <ligand>
        <name>[4Fe-4S] cluster</name>
        <dbReference type="ChEBI" id="CHEBI:49883"/>
        <label>2</label>
    </ligand>
</feature>
<evidence type="ECO:0000256" key="2">
    <source>
        <dbReference type="ARBA" id="ARBA00022485"/>
    </source>
</evidence>
<keyword evidence="7 8" id="KW-0411">Iron-sulfur</keyword>
<feature type="domain" description="4Fe-4S ferredoxin-type" evidence="9">
    <location>
        <begin position="348"/>
        <end position="379"/>
    </location>
</feature>
<evidence type="ECO:0000259" key="9">
    <source>
        <dbReference type="PROSITE" id="PS51379"/>
    </source>
</evidence>
<dbReference type="Proteomes" id="UP000255523">
    <property type="component" value="Unassembled WGS sequence"/>
</dbReference>
<keyword evidence="5 8" id="KW-0249">Electron transport</keyword>
<gene>
    <name evidence="8 10" type="primary">rnfC</name>
    <name evidence="10" type="ORF">NCTC11087_00483</name>
</gene>
<dbReference type="InterPro" id="IPR037225">
    <property type="entry name" value="Nuo51_FMN-bd_sf"/>
</dbReference>
<dbReference type="Gene3D" id="1.10.1060.10">
    <property type="entry name" value="Alpha-helical ferredoxin"/>
    <property type="match status" value="1"/>
</dbReference>
<dbReference type="HAMAP" id="MF_00461">
    <property type="entry name" value="RsxC_RnfC"/>
    <property type="match status" value="1"/>
</dbReference>
<dbReference type="PANTHER" id="PTHR43034">
    <property type="entry name" value="ION-TRANSLOCATING OXIDOREDUCTASE COMPLEX SUBUNIT C"/>
    <property type="match status" value="1"/>
</dbReference>
<evidence type="ECO:0000256" key="5">
    <source>
        <dbReference type="ARBA" id="ARBA00022982"/>
    </source>
</evidence>
<dbReference type="InterPro" id="IPR017896">
    <property type="entry name" value="4Fe4S_Fe-S-bd"/>
</dbReference>
<organism evidence="10 11">
    <name type="scientific">Faecalicoccus pleomorphus</name>
    <dbReference type="NCBI Taxonomy" id="1323"/>
    <lineage>
        <taxon>Bacteria</taxon>
        <taxon>Bacillati</taxon>
        <taxon>Bacillota</taxon>
        <taxon>Erysipelotrichia</taxon>
        <taxon>Erysipelotrichales</taxon>
        <taxon>Erysipelotrichaceae</taxon>
        <taxon>Faecalicoccus</taxon>
    </lineage>
</organism>
<comment type="subunit">
    <text evidence="8">The complex is composed of six subunits: RnfA, RnfB, RnfC, RnfD, RnfE and RnfG.</text>
</comment>
<dbReference type="SUPFAM" id="SSF142019">
    <property type="entry name" value="Nqo1 FMN-binding domain-like"/>
    <property type="match status" value="1"/>
</dbReference>
<dbReference type="EC" id="7.-.-.-" evidence="8"/>
<dbReference type="InterPro" id="IPR017900">
    <property type="entry name" value="4Fe4S_Fe_S_CS"/>
</dbReference>
<evidence type="ECO:0000256" key="6">
    <source>
        <dbReference type="ARBA" id="ARBA00023004"/>
    </source>
</evidence>
<feature type="binding site" evidence="8">
    <location>
        <position position="369"/>
    </location>
    <ligand>
        <name>[4Fe-4S] cluster</name>
        <dbReference type="ChEBI" id="CHEBI:49883"/>
        <label>2</label>
    </ligand>
</feature>
<dbReference type="InterPro" id="IPR026902">
    <property type="entry name" value="RnfC_N"/>
</dbReference>
<keyword evidence="11" id="KW-1185">Reference proteome</keyword>
<dbReference type="InterPro" id="IPR019554">
    <property type="entry name" value="Soluble_ligand-bd"/>
</dbReference>
<dbReference type="EMBL" id="UHFX01000003">
    <property type="protein sequence ID" value="SUO03615.1"/>
    <property type="molecule type" value="Genomic_DNA"/>
</dbReference>
<dbReference type="GeneID" id="77461466"/>
<dbReference type="InterPro" id="IPR010208">
    <property type="entry name" value="Ion_transpt_RnfC/RsxC"/>
</dbReference>
<feature type="binding site" evidence="8">
    <location>
        <position position="362"/>
    </location>
    <ligand>
        <name>[4Fe-4S] cluster</name>
        <dbReference type="ChEBI" id="CHEBI:49883"/>
        <label>1</label>
    </ligand>
</feature>
<dbReference type="InterPro" id="IPR011538">
    <property type="entry name" value="Nuo51_FMN-bd"/>
</dbReference>
<protein>
    <recommendedName>
        <fullName evidence="8">Ion-translocating oxidoreductase complex subunit C</fullName>
        <ecNumber evidence="8">7.-.-.-</ecNumber>
    </recommendedName>
    <alternativeName>
        <fullName evidence="8">Rnf electron transport complex subunit C</fullName>
    </alternativeName>
</protein>
<sequence length="431" mass="47229">MSLFLGEMHHHIPGRKGLTEKKDIISLMPEKEVYIPLAAGANTDFEIFVSGGDKVQIGTKLAQTKSGFFVPLYSSVSGTYMGIKKRMSAMLKPMDHMVIALDEAQTKTQALMPLDYHTATREECVEQIKQAGIVGLGGAGFPTYVKYQKPDGIDCIIINAVECEPYITADYKIIMKDVSHFLMGCEIFKKMADVSKVYIAIKKTHPDLIQVVQDALHDKQGMEVYPVPDVYPMGWERVLVREILHTEYDRLPSEAHTIISNATTAIAAAYAFEKGEPITKKIVTVSGEGVKNPTNVECPVGTPVQEVIKACGGYTTDSVRLIAGGPMMGRTIVNDQFVIDRATNAITVLPNVADDAIACLRCGRCSDHCPAGLQPVRIAMAVNAGDAKEMEKRGALQCIECGLCTYVCPSHIDVTENVRKAKRTVMLKKKK</sequence>
<dbReference type="RefSeq" id="WP_022788991.1">
    <property type="nucleotide sequence ID" value="NZ_UHFX01000003.1"/>
</dbReference>
<dbReference type="GO" id="GO:0022900">
    <property type="term" value="P:electron transport chain"/>
    <property type="evidence" value="ECO:0007669"/>
    <property type="project" value="UniProtKB-UniRule"/>
</dbReference>
<evidence type="ECO:0000256" key="8">
    <source>
        <dbReference type="HAMAP-Rule" id="MF_00461"/>
    </source>
</evidence>
<dbReference type="Pfam" id="PF13375">
    <property type="entry name" value="RnfC_N"/>
    <property type="match status" value="1"/>
</dbReference>
<reference evidence="10 11" key="1">
    <citation type="submission" date="2018-06" db="EMBL/GenBank/DDBJ databases">
        <authorList>
            <consortium name="Pathogen Informatics"/>
            <person name="Doyle S."/>
        </authorList>
    </citation>
    <scope>NUCLEOTIDE SEQUENCE [LARGE SCALE GENOMIC DNA]</scope>
    <source>
        <strain evidence="10 11">NCTC11087</strain>
    </source>
</reference>
<keyword evidence="8" id="KW-1278">Translocase</keyword>
<accession>A0A380LK80</accession>
<keyword evidence="8" id="KW-1003">Cell membrane</keyword>
<comment type="function">
    <text evidence="8">Part of a membrane-bound complex that couples electron transfer with translocation of ions across the membrane.</text>
</comment>
<keyword evidence="8" id="KW-0472">Membrane</keyword>
<evidence type="ECO:0000313" key="11">
    <source>
        <dbReference type="Proteomes" id="UP000255523"/>
    </source>
</evidence>
<evidence type="ECO:0000313" key="10">
    <source>
        <dbReference type="EMBL" id="SUO03615.1"/>
    </source>
</evidence>
<feature type="domain" description="4Fe-4S ferredoxin-type" evidence="9">
    <location>
        <begin position="388"/>
        <end position="417"/>
    </location>
</feature>
<dbReference type="Gene3D" id="3.40.50.11540">
    <property type="entry name" value="NADH-ubiquinone oxidoreductase 51kDa subunit"/>
    <property type="match status" value="1"/>
</dbReference>
<dbReference type="GO" id="GO:0009055">
    <property type="term" value="F:electron transfer activity"/>
    <property type="evidence" value="ECO:0007669"/>
    <property type="project" value="InterPro"/>
</dbReference>
<feature type="binding site" evidence="8">
    <location>
        <position position="398"/>
    </location>
    <ligand>
        <name>[4Fe-4S] cluster</name>
        <dbReference type="ChEBI" id="CHEBI:49883"/>
        <label>2</label>
    </ligand>
</feature>
<evidence type="ECO:0000256" key="1">
    <source>
        <dbReference type="ARBA" id="ARBA00022448"/>
    </source>
</evidence>
<dbReference type="SUPFAM" id="SSF46548">
    <property type="entry name" value="alpha-helical ferredoxin"/>
    <property type="match status" value="1"/>
</dbReference>
<dbReference type="Gene3D" id="3.10.20.600">
    <property type="match status" value="1"/>
</dbReference>
<keyword evidence="4 8" id="KW-0677">Repeat</keyword>
<dbReference type="Pfam" id="PF10531">
    <property type="entry name" value="SLBB"/>
    <property type="match status" value="1"/>
</dbReference>
<dbReference type="OrthoDB" id="9767754at2"/>
<comment type="cofactor">
    <cofactor evidence="8">
        <name>[4Fe-4S] cluster</name>
        <dbReference type="ChEBI" id="CHEBI:49883"/>
    </cofactor>
    <text evidence="8">Binds 2 [4Fe-4S] clusters per subunit.</text>
</comment>
<feature type="binding site" evidence="8">
    <location>
        <position position="359"/>
    </location>
    <ligand>
        <name>[4Fe-4S] cluster</name>
        <dbReference type="ChEBI" id="CHEBI:49883"/>
        <label>1</label>
    </ligand>
</feature>
<dbReference type="InterPro" id="IPR009051">
    <property type="entry name" value="Helical_ferredxn"/>
</dbReference>
<evidence type="ECO:0000256" key="4">
    <source>
        <dbReference type="ARBA" id="ARBA00022737"/>
    </source>
</evidence>
<evidence type="ECO:0000256" key="3">
    <source>
        <dbReference type="ARBA" id="ARBA00022723"/>
    </source>
</evidence>
<keyword evidence="1 8" id="KW-0813">Transport</keyword>
<feature type="binding site" evidence="8">
    <location>
        <position position="401"/>
    </location>
    <ligand>
        <name>[4Fe-4S] cluster</name>
        <dbReference type="ChEBI" id="CHEBI:49883"/>
        <label>2</label>
    </ligand>
</feature>
<feature type="binding site" evidence="8">
    <location>
        <position position="365"/>
    </location>
    <ligand>
        <name>[4Fe-4S] cluster</name>
        <dbReference type="ChEBI" id="CHEBI:49883"/>
        <label>1</label>
    </ligand>
</feature>
<comment type="similarity">
    <text evidence="8">Belongs to the 4Fe4S bacterial-type ferredoxin family. RnfC subfamily.</text>
</comment>